<proteinExistence type="predicted"/>
<keyword evidence="2" id="KW-1185">Reference proteome</keyword>
<dbReference type="EMBL" id="JAUHHV010000001">
    <property type="protein sequence ID" value="KAK1439679.1"/>
    <property type="molecule type" value="Genomic_DNA"/>
</dbReference>
<organism evidence="1 2">
    <name type="scientific">Tagetes erecta</name>
    <name type="common">African marigold</name>
    <dbReference type="NCBI Taxonomy" id="13708"/>
    <lineage>
        <taxon>Eukaryota</taxon>
        <taxon>Viridiplantae</taxon>
        <taxon>Streptophyta</taxon>
        <taxon>Embryophyta</taxon>
        <taxon>Tracheophyta</taxon>
        <taxon>Spermatophyta</taxon>
        <taxon>Magnoliopsida</taxon>
        <taxon>eudicotyledons</taxon>
        <taxon>Gunneridae</taxon>
        <taxon>Pentapetalae</taxon>
        <taxon>asterids</taxon>
        <taxon>campanulids</taxon>
        <taxon>Asterales</taxon>
        <taxon>Asteraceae</taxon>
        <taxon>Asteroideae</taxon>
        <taxon>Heliantheae alliance</taxon>
        <taxon>Tageteae</taxon>
        <taxon>Tagetes</taxon>
    </lineage>
</organism>
<protein>
    <submittedName>
        <fullName evidence="1">Uncharacterized protein</fullName>
    </submittedName>
</protein>
<reference evidence="1" key="1">
    <citation type="journal article" date="2023" name="bioRxiv">
        <title>Improved chromosome-level genome assembly for marigold (Tagetes erecta).</title>
        <authorList>
            <person name="Jiang F."/>
            <person name="Yuan L."/>
            <person name="Wang S."/>
            <person name="Wang H."/>
            <person name="Xu D."/>
            <person name="Wang A."/>
            <person name="Fan W."/>
        </authorList>
    </citation>
    <scope>NUCLEOTIDE SEQUENCE</scope>
    <source>
        <strain evidence="1">WSJ</strain>
        <tissue evidence="1">Leaf</tissue>
    </source>
</reference>
<evidence type="ECO:0000313" key="2">
    <source>
        <dbReference type="Proteomes" id="UP001229421"/>
    </source>
</evidence>
<dbReference type="Proteomes" id="UP001229421">
    <property type="component" value="Unassembled WGS sequence"/>
</dbReference>
<sequence>MKSPFDLRGVFTGKMEGRDKTMVSPMDIRKRQVLIGRSDDGVRLSVAAMIFMTLLGCASDDGVKALLAGCEVVLALVISYVESSVCCLLSAVGIKQKQKEHQYLEDFSFCCNLHPWSESAHVHGLQLLQGRLEVGDSSFLTHARFGV</sequence>
<evidence type="ECO:0000313" key="1">
    <source>
        <dbReference type="EMBL" id="KAK1439679.1"/>
    </source>
</evidence>
<dbReference type="AlphaFoldDB" id="A0AAD8LC41"/>
<gene>
    <name evidence="1" type="ORF">QVD17_05499</name>
</gene>
<accession>A0AAD8LC41</accession>
<name>A0AAD8LC41_TARER</name>
<comment type="caution">
    <text evidence="1">The sequence shown here is derived from an EMBL/GenBank/DDBJ whole genome shotgun (WGS) entry which is preliminary data.</text>
</comment>